<evidence type="ECO:0000313" key="1">
    <source>
        <dbReference type="EMBL" id="SEH54710.1"/>
    </source>
</evidence>
<name>A0A1H6J284_9GAMM</name>
<evidence type="ECO:0000313" key="2">
    <source>
        <dbReference type="Proteomes" id="UP000198559"/>
    </source>
</evidence>
<sequence>MKASKKLTFKDHCNHLVGLCSSAENILIKEKTFWLPLFIFSYPYPYLATFSGLFQGKTTNINIWLPLSIFGYPFKTLNKCCYKSIFKVLATPIHIWLPLYQNFINFIHIWLPYPYLATPHPYLATLSSISGYPPSISGYLYTSQVIVFKVKKIIPLTYYNFLFITYKTLQKMQ</sequence>
<reference evidence="2" key="1">
    <citation type="submission" date="2016-06" db="EMBL/GenBank/DDBJ databases">
        <authorList>
            <person name="Petersen J."/>
            <person name="Sayavedra L."/>
        </authorList>
    </citation>
    <scope>NUCLEOTIDE SEQUENCE [LARGE SCALE GENOMIC DNA]</scope>
    <source>
        <strain evidence="2">BazSymB</strain>
    </source>
</reference>
<accession>A0A1H6J284</accession>
<gene>
    <name evidence="1" type="ORF">BAZSYMB_V2SCAFFOLD00009_3</name>
</gene>
<organism evidence="1 2">
    <name type="scientific">Bathymodiolus azoricus thioautotrophic gill symbiont</name>
    <dbReference type="NCBI Taxonomy" id="235205"/>
    <lineage>
        <taxon>Bacteria</taxon>
        <taxon>Pseudomonadati</taxon>
        <taxon>Pseudomonadota</taxon>
        <taxon>Gammaproteobacteria</taxon>
        <taxon>sulfur-oxidizing symbionts</taxon>
    </lineage>
</organism>
<protein>
    <submittedName>
        <fullName evidence="1">Uncharacterized protein</fullName>
    </submittedName>
</protein>
<dbReference type="EMBL" id="CVUD02000001">
    <property type="protein sequence ID" value="SEH54710.1"/>
    <property type="molecule type" value="Genomic_DNA"/>
</dbReference>
<dbReference type="AlphaFoldDB" id="A0A1H6J284"/>
<proteinExistence type="predicted"/>
<dbReference type="Proteomes" id="UP000198559">
    <property type="component" value="Unassembled WGS sequence"/>
</dbReference>